<organism evidence="8 9">
    <name type="scientific">Capsicum annuum</name>
    <name type="common">Capsicum pepper</name>
    <dbReference type="NCBI Taxonomy" id="4072"/>
    <lineage>
        <taxon>Eukaryota</taxon>
        <taxon>Viridiplantae</taxon>
        <taxon>Streptophyta</taxon>
        <taxon>Embryophyta</taxon>
        <taxon>Tracheophyta</taxon>
        <taxon>Spermatophyta</taxon>
        <taxon>Magnoliopsida</taxon>
        <taxon>eudicotyledons</taxon>
        <taxon>Gunneridae</taxon>
        <taxon>Pentapetalae</taxon>
        <taxon>asterids</taxon>
        <taxon>lamiids</taxon>
        <taxon>Solanales</taxon>
        <taxon>Solanaceae</taxon>
        <taxon>Solanoideae</taxon>
        <taxon>Capsiceae</taxon>
        <taxon>Capsicum</taxon>
    </lineage>
</organism>
<dbReference type="GO" id="GO:0051301">
    <property type="term" value="P:cell division"/>
    <property type="evidence" value="ECO:0007669"/>
    <property type="project" value="UniProtKB-KW"/>
</dbReference>
<comment type="caution">
    <text evidence="8">The sequence shown here is derived from an EMBL/GenBank/DDBJ whole genome shotgun (WGS) entry which is preliminary data.</text>
</comment>
<evidence type="ECO:0000259" key="7">
    <source>
        <dbReference type="SMART" id="SM00385"/>
    </source>
</evidence>
<dbReference type="InterPro" id="IPR006671">
    <property type="entry name" value="Cyclin_N"/>
</dbReference>
<keyword evidence="6" id="KW-0472">Membrane</keyword>
<protein>
    <submittedName>
        <fullName evidence="8">G2/mitotic-specific cyclin S13-6</fullName>
    </submittedName>
</protein>
<feature type="transmembrane region" description="Helical" evidence="6">
    <location>
        <begin position="53"/>
        <end position="77"/>
    </location>
</feature>
<evidence type="ECO:0000256" key="5">
    <source>
        <dbReference type="RuleBase" id="RU000383"/>
    </source>
</evidence>
<evidence type="ECO:0000256" key="1">
    <source>
        <dbReference type="ARBA" id="ARBA00006955"/>
    </source>
</evidence>
<reference evidence="8 9" key="2">
    <citation type="journal article" date="2017" name="Genome Biol.">
        <title>New reference genome sequences of hot pepper reveal the massive evolution of plant disease-resistance genes by retroduplication.</title>
        <authorList>
            <person name="Kim S."/>
            <person name="Park J."/>
            <person name="Yeom S.I."/>
            <person name="Kim Y.M."/>
            <person name="Seo E."/>
            <person name="Kim K.T."/>
            <person name="Kim M.S."/>
            <person name="Lee J.M."/>
            <person name="Cheong K."/>
            <person name="Shin H.S."/>
            <person name="Kim S.B."/>
            <person name="Han K."/>
            <person name="Lee J."/>
            <person name="Park M."/>
            <person name="Lee H.A."/>
            <person name="Lee H.Y."/>
            <person name="Lee Y."/>
            <person name="Oh S."/>
            <person name="Lee J.H."/>
            <person name="Choi E."/>
            <person name="Choi E."/>
            <person name="Lee S.E."/>
            <person name="Jeon J."/>
            <person name="Kim H."/>
            <person name="Choi G."/>
            <person name="Song H."/>
            <person name="Lee J."/>
            <person name="Lee S.C."/>
            <person name="Kwon J.K."/>
            <person name="Lee H.Y."/>
            <person name="Koo N."/>
            <person name="Hong Y."/>
            <person name="Kim R.W."/>
            <person name="Kang W.H."/>
            <person name="Huh J.H."/>
            <person name="Kang B.C."/>
            <person name="Yang T.J."/>
            <person name="Lee Y.H."/>
            <person name="Bennetzen J.L."/>
            <person name="Choi D."/>
        </authorList>
    </citation>
    <scope>NUCLEOTIDE SEQUENCE [LARGE SCALE GENOMIC DNA]</scope>
    <source>
        <strain evidence="9">cv. CM334</strain>
    </source>
</reference>
<dbReference type="InterPro" id="IPR039361">
    <property type="entry name" value="Cyclin"/>
</dbReference>
<keyword evidence="4" id="KW-0131">Cell cycle</keyword>
<name>A0A2G2YZI8_CAPAN</name>
<dbReference type="GO" id="GO:0000082">
    <property type="term" value="P:G1/S transition of mitotic cell cycle"/>
    <property type="evidence" value="ECO:0000318"/>
    <property type="project" value="GO_Central"/>
</dbReference>
<dbReference type="FunFam" id="1.10.472.10:FF:000198">
    <property type="entry name" value="G2/mitotic-specific cyclin-B1"/>
    <property type="match status" value="1"/>
</dbReference>
<evidence type="ECO:0000256" key="3">
    <source>
        <dbReference type="ARBA" id="ARBA00023127"/>
    </source>
</evidence>
<dbReference type="Gene3D" id="1.10.472.10">
    <property type="entry name" value="Cyclin-like"/>
    <property type="match status" value="1"/>
</dbReference>
<dbReference type="GO" id="GO:0005829">
    <property type="term" value="C:cytosol"/>
    <property type="evidence" value="ECO:0007669"/>
    <property type="project" value="UniProtKB-ARBA"/>
</dbReference>
<dbReference type="OMA" id="ISMINWI"/>
<dbReference type="AlphaFoldDB" id="A0A2G2YZI8"/>
<evidence type="ECO:0000313" key="9">
    <source>
        <dbReference type="Proteomes" id="UP000222542"/>
    </source>
</evidence>
<dbReference type="InterPro" id="IPR036915">
    <property type="entry name" value="Cyclin-like_sf"/>
</dbReference>
<dbReference type="SUPFAM" id="SSF47954">
    <property type="entry name" value="Cyclin-like"/>
    <property type="match status" value="1"/>
</dbReference>
<dbReference type="Pfam" id="PF00134">
    <property type="entry name" value="Cyclin_N"/>
    <property type="match status" value="1"/>
</dbReference>
<keyword evidence="2" id="KW-0132">Cell division</keyword>
<dbReference type="PANTHER" id="PTHR10177">
    <property type="entry name" value="CYCLINS"/>
    <property type="match status" value="1"/>
</dbReference>
<dbReference type="InterPro" id="IPR013763">
    <property type="entry name" value="Cyclin-like_dom"/>
</dbReference>
<dbReference type="GO" id="GO:0005737">
    <property type="term" value="C:cytoplasm"/>
    <property type="evidence" value="ECO:0000318"/>
    <property type="project" value="GO_Central"/>
</dbReference>
<dbReference type="Proteomes" id="UP000222542">
    <property type="component" value="Unassembled WGS sequence"/>
</dbReference>
<sequence>MYDVFVNFIKAACGLSKKSKEQIVDIDAADLNYELAVLEYVEDIYSFYKLAEVFIVLNLSFIFISCILAISMINWIFCAYHKFELNPENLYLAINIVDRYLAVETASRRELQLVGISAMLIDSKYEETWAPELSDFVCIWRKLTVTSNC</sequence>
<comment type="similarity">
    <text evidence="1">Belongs to the cyclin family. Cyclin AB subfamily.</text>
</comment>
<dbReference type="GO" id="GO:0000307">
    <property type="term" value="C:cyclin-dependent protein kinase holoenzyme complex"/>
    <property type="evidence" value="ECO:0000318"/>
    <property type="project" value="GO_Central"/>
</dbReference>
<dbReference type="SMART" id="SM00385">
    <property type="entry name" value="CYCLIN"/>
    <property type="match status" value="1"/>
</dbReference>
<proteinExistence type="inferred from homology"/>
<dbReference type="STRING" id="4072.A0A2G2YZI8"/>
<keyword evidence="6" id="KW-0812">Transmembrane</keyword>
<dbReference type="Gramene" id="PHT75168">
    <property type="protein sequence ID" value="PHT75168"/>
    <property type="gene ID" value="T459_18690"/>
</dbReference>
<keyword evidence="3 5" id="KW-0195">Cyclin</keyword>
<dbReference type="EMBL" id="AYRZ02000007">
    <property type="protein sequence ID" value="PHT75168.1"/>
    <property type="molecule type" value="Genomic_DNA"/>
</dbReference>
<evidence type="ECO:0000256" key="4">
    <source>
        <dbReference type="ARBA" id="ARBA00023306"/>
    </source>
</evidence>
<keyword evidence="6" id="KW-1133">Transmembrane helix</keyword>
<dbReference type="GO" id="GO:0016538">
    <property type="term" value="F:cyclin-dependent protein serine/threonine kinase regulator activity"/>
    <property type="evidence" value="ECO:0000318"/>
    <property type="project" value="GO_Central"/>
</dbReference>
<dbReference type="GO" id="GO:0005634">
    <property type="term" value="C:nucleus"/>
    <property type="evidence" value="ECO:0000318"/>
    <property type="project" value="GO_Central"/>
</dbReference>
<gene>
    <name evidence="8" type="ORF">T459_18690</name>
</gene>
<keyword evidence="9" id="KW-1185">Reference proteome</keyword>
<reference evidence="8 9" key="1">
    <citation type="journal article" date="2014" name="Nat. Genet.">
        <title>Genome sequence of the hot pepper provides insights into the evolution of pungency in Capsicum species.</title>
        <authorList>
            <person name="Kim S."/>
            <person name="Park M."/>
            <person name="Yeom S.I."/>
            <person name="Kim Y.M."/>
            <person name="Lee J.M."/>
            <person name="Lee H.A."/>
            <person name="Seo E."/>
            <person name="Choi J."/>
            <person name="Cheong K."/>
            <person name="Kim K.T."/>
            <person name="Jung K."/>
            <person name="Lee G.W."/>
            <person name="Oh S.K."/>
            <person name="Bae C."/>
            <person name="Kim S.B."/>
            <person name="Lee H.Y."/>
            <person name="Kim S.Y."/>
            <person name="Kim M.S."/>
            <person name="Kang B.C."/>
            <person name="Jo Y.D."/>
            <person name="Yang H.B."/>
            <person name="Jeong H.J."/>
            <person name="Kang W.H."/>
            <person name="Kwon J.K."/>
            <person name="Shin C."/>
            <person name="Lim J.Y."/>
            <person name="Park J.H."/>
            <person name="Huh J.H."/>
            <person name="Kim J.S."/>
            <person name="Kim B.D."/>
            <person name="Cohen O."/>
            <person name="Paran I."/>
            <person name="Suh M.C."/>
            <person name="Lee S.B."/>
            <person name="Kim Y.K."/>
            <person name="Shin Y."/>
            <person name="Noh S.J."/>
            <person name="Park J."/>
            <person name="Seo Y.S."/>
            <person name="Kwon S.Y."/>
            <person name="Kim H.A."/>
            <person name="Park J.M."/>
            <person name="Kim H.J."/>
            <person name="Choi S.B."/>
            <person name="Bosland P.W."/>
            <person name="Reeves G."/>
            <person name="Jo S.H."/>
            <person name="Lee B.W."/>
            <person name="Cho H.T."/>
            <person name="Choi H.S."/>
            <person name="Lee M.S."/>
            <person name="Yu Y."/>
            <person name="Do Choi Y."/>
            <person name="Park B.S."/>
            <person name="van Deynze A."/>
            <person name="Ashrafi H."/>
            <person name="Hill T."/>
            <person name="Kim W.T."/>
            <person name="Pai H.S."/>
            <person name="Ahn H.K."/>
            <person name="Yeam I."/>
            <person name="Giovannoni J.J."/>
            <person name="Rose J.K."/>
            <person name="Sorensen I."/>
            <person name="Lee S.J."/>
            <person name="Kim R.W."/>
            <person name="Choi I.Y."/>
            <person name="Choi B.S."/>
            <person name="Lim J.S."/>
            <person name="Lee Y.H."/>
            <person name="Choi D."/>
        </authorList>
    </citation>
    <scope>NUCLEOTIDE SEQUENCE [LARGE SCALE GENOMIC DNA]</scope>
    <source>
        <strain evidence="9">cv. CM334</strain>
    </source>
</reference>
<evidence type="ECO:0000313" key="8">
    <source>
        <dbReference type="EMBL" id="PHT75168.1"/>
    </source>
</evidence>
<feature type="domain" description="Cyclin-like" evidence="7">
    <location>
        <begin position="74"/>
        <end position="147"/>
    </location>
</feature>
<evidence type="ECO:0000256" key="2">
    <source>
        <dbReference type="ARBA" id="ARBA00022618"/>
    </source>
</evidence>
<evidence type="ECO:0000256" key="6">
    <source>
        <dbReference type="SAM" id="Phobius"/>
    </source>
</evidence>
<accession>A0A2G2YZI8</accession>